<dbReference type="AlphaFoldDB" id="A0A2T3B2Z7"/>
<dbReference type="STRING" id="857342.A0A2T3B2Z7"/>
<protein>
    <recommendedName>
        <fullName evidence="1">DUF1989 domain-containing protein</fullName>
    </recommendedName>
</protein>
<reference evidence="2 3" key="1">
    <citation type="journal article" date="2018" name="New Phytol.">
        <title>Comparative genomics and transcriptomics depict ericoid mycorrhizal fungi as versatile saprotrophs and plant mutualists.</title>
        <authorList>
            <person name="Martino E."/>
            <person name="Morin E."/>
            <person name="Grelet G.A."/>
            <person name="Kuo A."/>
            <person name="Kohler A."/>
            <person name="Daghino S."/>
            <person name="Barry K.W."/>
            <person name="Cichocki N."/>
            <person name="Clum A."/>
            <person name="Dockter R.B."/>
            <person name="Hainaut M."/>
            <person name="Kuo R.C."/>
            <person name="LaButti K."/>
            <person name="Lindahl B.D."/>
            <person name="Lindquist E.A."/>
            <person name="Lipzen A."/>
            <person name="Khouja H.R."/>
            <person name="Magnuson J."/>
            <person name="Murat C."/>
            <person name="Ohm R.A."/>
            <person name="Singer S.W."/>
            <person name="Spatafora J.W."/>
            <person name="Wang M."/>
            <person name="Veneault-Fourrey C."/>
            <person name="Henrissat B."/>
            <person name="Grigoriev I.V."/>
            <person name="Martin F.M."/>
            <person name="Perotto S."/>
        </authorList>
    </citation>
    <scope>NUCLEOTIDE SEQUENCE [LARGE SCALE GENOMIC DNA]</scope>
    <source>
        <strain evidence="2 3">ATCC 22711</strain>
    </source>
</reference>
<dbReference type="PANTHER" id="PTHR31527">
    <property type="entry name" value="RE64534P"/>
    <property type="match status" value="1"/>
</dbReference>
<dbReference type="RefSeq" id="XP_024721279.1">
    <property type="nucleotide sequence ID" value="XM_024866548.1"/>
</dbReference>
<dbReference type="InterPro" id="IPR018959">
    <property type="entry name" value="DUF1989"/>
</dbReference>
<dbReference type="GeneID" id="36574629"/>
<dbReference type="PANTHER" id="PTHR31527:SF0">
    <property type="entry name" value="RE64534P"/>
    <property type="match status" value="1"/>
</dbReference>
<feature type="domain" description="DUF1989" evidence="1">
    <location>
        <begin position="44"/>
        <end position="218"/>
    </location>
</feature>
<gene>
    <name evidence="2" type="ORF">M430DRAFT_34427</name>
</gene>
<dbReference type="Proteomes" id="UP000241818">
    <property type="component" value="Unassembled WGS sequence"/>
</dbReference>
<dbReference type="Pfam" id="PF09347">
    <property type="entry name" value="DUF1989"/>
    <property type="match status" value="1"/>
</dbReference>
<evidence type="ECO:0000313" key="3">
    <source>
        <dbReference type="Proteomes" id="UP000241818"/>
    </source>
</evidence>
<dbReference type="OrthoDB" id="504708at2759"/>
<accession>A0A2T3B2Z7</accession>
<name>A0A2T3B2Z7_AMORE</name>
<keyword evidence="3" id="KW-1185">Reference proteome</keyword>
<sequence>MATRVPKPAYPAKDSSALYGDRELYARLGKIAEGDGKTVVQSFEIPIRSGKAWIVRKGQLCTLSTPYGPQVGDLNIFSLHNPRERFWAARTRQLNASHVSVGDRLWSNLPYLRPLATIVSDSLKGYGPDEVGGRCHDLLGTRCDPYVNKLLSGDDFDYQCHSNLVRAVLPFGLTEADVHDVLNVFQVTGLNPDGKYFMEPSPAKPSDHFTFFAETDLLCAMSACPGGDLSVHGWGEDAAQRMLDTCRPLGVAVYDIVEREEVLKSWMESESPGYKGMHGLKIPVFGE</sequence>
<proteinExistence type="predicted"/>
<evidence type="ECO:0000313" key="2">
    <source>
        <dbReference type="EMBL" id="PSS20009.1"/>
    </source>
</evidence>
<dbReference type="EMBL" id="KZ679010">
    <property type="protein sequence ID" value="PSS20009.1"/>
    <property type="molecule type" value="Genomic_DNA"/>
</dbReference>
<dbReference type="InParanoid" id="A0A2T3B2Z7"/>
<evidence type="ECO:0000259" key="1">
    <source>
        <dbReference type="Pfam" id="PF09347"/>
    </source>
</evidence>
<organism evidence="2 3">
    <name type="scientific">Amorphotheca resinae ATCC 22711</name>
    <dbReference type="NCBI Taxonomy" id="857342"/>
    <lineage>
        <taxon>Eukaryota</taxon>
        <taxon>Fungi</taxon>
        <taxon>Dikarya</taxon>
        <taxon>Ascomycota</taxon>
        <taxon>Pezizomycotina</taxon>
        <taxon>Leotiomycetes</taxon>
        <taxon>Helotiales</taxon>
        <taxon>Amorphothecaceae</taxon>
        <taxon>Amorphotheca</taxon>
    </lineage>
</organism>